<dbReference type="GO" id="GO:0046983">
    <property type="term" value="F:protein dimerization activity"/>
    <property type="evidence" value="ECO:0007669"/>
    <property type="project" value="InterPro"/>
</dbReference>
<evidence type="ECO:0000256" key="4">
    <source>
        <dbReference type="SAM" id="Phobius"/>
    </source>
</evidence>
<dbReference type="KEGG" id="nml:Namu_3005"/>
<dbReference type="Pfam" id="PF07730">
    <property type="entry name" value="HisKA_3"/>
    <property type="match status" value="1"/>
</dbReference>
<feature type="transmembrane region" description="Helical" evidence="4">
    <location>
        <begin position="54"/>
        <end position="75"/>
    </location>
</feature>
<dbReference type="GO" id="GO:0016020">
    <property type="term" value="C:membrane"/>
    <property type="evidence" value="ECO:0007669"/>
    <property type="project" value="InterPro"/>
</dbReference>
<dbReference type="InterPro" id="IPR036890">
    <property type="entry name" value="HATPase_C_sf"/>
</dbReference>
<dbReference type="AlphaFoldDB" id="C8XAT9"/>
<dbReference type="HOGENOM" id="CLU_000445_20_8_11"/>
<feature type="transmembrane region" description="Helical" evidence="4">
    <location>
        <begin position="149"/>
        <end position="169"/>
    </location>
</feature>
<dbReference type="RefSeq" id="WP_015748215.1">
    <property type="nucleotide sequence ID" value="NC_013235.1"/>
</dbReference>
<feature type="transmembrane region" description="Helical" evidence="4">
    <location>
        <begin position="115"/>
        <end position="137"/>
    </location>
</feature>
<keyword evidence="7" id="KW-1185">Reference proteome</keyword>
<evidence type="ECO:0000313" key="7">
    <source>
        <dbReference type="Proteomes" id="UP000002218"/>
    </source>
</evidence>
<accession>C8XAT9</accession>
<evidence type="ECO:0000256" key="2">
    <source>
        <dbReference type="ARBA" id="ARBA00022777"/>
    </source>
</evidence>
<keyword evidence="3" id="KW-0902">Two-component regulatory system</keyword>
<reference evidence="7" key="1">
    <citation type="submission" date="2009-09" db="EMBL/GenBank/DDBJ databases">
        <title>The complete genome of Nakamurella multipartita DSM 44233.</title>
        <authorList>
            <consortium name="US DOE Joint Genome Institute (JGI-PGF)"/>
            <person name="Lucas S."/>
            <person name="Copeland A."/>
            <person name="Lapidus A."/>
            <person name="Glavina del Rio T."/>
            <person name="Dalin E."/>
            <person name="Tice H."/>
            <person name="Bruce D."/>
            <person name="Goodwin L."/>
            <person name="Pitluck S."/>
            <person name="Kyrpides N."/>
            <person name="Mavromatis K."/>
            <person name="Ivanova N."/>
            <person name="Ovchinnikova G."/>
            <person name="Sims D."/>
            <person name="Meincke L."/>
            <person name="Brettin T."/>
            <person name="Detter J.C."/>
            <person name="Han C."/>
            <person name="Larimer F."/>
            <person name="Land M."/>
            <person name="Hauser L."/>
            <person name="Markowitz V."/>
            <person name="Cheng J.-F."/>
            <person name="Hugenholtz P."/>
            <person name="Woyke T."/>
            <person name="Wu D."/>
            <person name="Klenk H.-P."/>
            <person name="Eisen J.A."/>
        </authorList>
    </citation>
    <scope>NUCLEOTIDE SEQUENCE [LARGE SCALE GENOMIC DNA]</scope>
    <source>
        <strain evidence="7">ATCC 700099 / DSM 44233 / CIP 104796 / JCM 9543 / NBRC 105858 / Y-104</strain>
    </source>
</reference>
<dbReference type="SUPFAM" id="SSF55874">
    <property type="entry name" value="ATPase domain of HSP90 chaperone/DNA topoisomerase II/histidine kinase"/>
    <property type="match status" value="1"/>
</dbReference>
<dbReference type="InParanoid" id="C8XAT9"/>
<dbReference type="GO" id="GO:0000155">
    <property type="term" value="F:phosphorelay sensor kinase activity"/>
    <property type="evidence" value="ECO:0007669"/>
    <property type="project" value="InterPro"/>
</dbReference>
<dbReference type="eggNOG" id="COG4585">
    <property type="taxonomic scope" value="Bacteria"/>
</dbReference>
<gene>
    <name evidence="6" type="ordered locus">Namu_3005</name>
</gene>
<keyword evidence="4" id="KW-0812">Transmembrane</keyword>
<dbReference type="CDD" id="cd16917">
    <property type="entry name" value="HATPase_UhpB-NarQ-NarX-like"/>
    <property type="match status" value="1"/>
</dbReference>
<evidence type="ECO:0000256" key="3">
    <source>
        <dbReference type="ARBA" id="ARBA00023012"/>
    </source>
</evidence>
<dbReference type="InterPro" id="IPR050482">
    <property type="entry name" value="Sensor_HK_TwoCompSys"/>
</dbReference>
<keyword evidence="2 6" id="KW-0418">Kinase</keyword>
<evidence type="ECO:0000313" key="6">
    <source>
        <dbReference type="EMBL" id="ACV79342.1"/>
    </source>
</evidence>
<evidence type="ECO:0000256" key="1">
    <source>
        <dbReference type="ARBA" id="ARBA00022679"/>
    </source>
</evidence>
<feature type="domain" description="Signal transduction histidine kinase subgroup 3 dimerisation and phosphoacceptor" evidence="5">
    <location>
        <begin position="188"/>
        <end position="254"/>
    </location>
</feature>
<dbReference type="Gene3D" id="1.20.5.1930">
    <property type="match status" value="1"/>
</dbReference>
<dbReference type="OrthoDB" id="5241784at2"/>
<feature type="transmembrane region" description="Helical" evidence="4">
    <location>
        <begin position="24"/>
        <end position="42"/>
    </location>
</feature>
<evidence type="ECO:0000259" key="5">
    <source>
        <dbReference type="Pfam" id="PF07730"/>
    </source>
</evidence>
<name>C8XAT9_NAKMY</name>
<keyword evidence="4" id="KW-0472">Membrane</keyword>
<protein>
    <submittedName>
        <fullName evidence="6">Histidine kinase</fullName>
    </submittedName>
</protein>
<dbReference type="STRING" id="479431.Namu_3005"/>
<feature type="transmembrane region" description="Helical" evidence="4">
    <location>
        <begin position="82"/>
        <end position="109"/>
    </location>
</feature>
<dbReference type="Gene3D" id="3.30.565.10">
    <property type="entry name" value="Histidine kinase-like ATPase, C-terminal domain"/>
    <property type="match status" value="1"/>
</dbReference>
<organism evidence="6 7">
    <name type="scientific">Nakamurella multipartita (strain ATCC 700099 / DSM 44233 / CIP 104796 / JCM 9543 / NBRC 105858 / Y-104)</name>
    <name type="common">Microsphaera multipartita</name>
    <dbReference type="NCBI Taxonomy" id="479431"/>
    <lineage>
        <taxon>Bacteria</taxon>
        <taxon>Bacillati</taxon>
        <taxon>Actinomycetota</taxon>
        <taxon>Actinomycetes</taxon>
        <taxon>Nakamurellales</taxon>
        <taxon>Nakamurellaceae</taxon>
        <taxon>Nakamurella</taxon>
    </lineage>
</organism>
<sequence>MTDPRPELPDGYLTRGHPSGGRRWTMGALIAQLFLVSAYVEIIDSDLPVSTKIWSVGTLLAFSAFYILVPGRCLFASLRIKIAVVAVLLLLSLPMFVVLGSSATALWIFTAVAGGLLFADWAAMGLGLGLAVGMLLIDQLAGDPLGWELALTTVAMTAFMVGFVGNVRLNVELRQTREELATMAVAAERERIGRDLHDILGHSLTAIAIKAGLARRLIGRDDDAAAAQVAEVETLAREALADVRATASGFRQMSLAGQLAVAASVLRAAGVTAQVPGAVDDVDPSVRELFGYVVREAVTNVVRHAHATTCTITVGPGWVQIVNDDRADAPREPAPAGNGLTGLDERVRAAGGTLLAGPLAGGFSVRVSVPLPRPAAAGLPARARQR</sequence>
<dbReference type="PANTHER" id="PTHR24421:SF63">
    <property type="entry name" value="SENSOR HISTIDINE KINASE DESK"/>
    <property type="match status" value="1"/>
</dbReference>
<keyword evidence="1" id="KW-0808">Transferase</keyword>
<dbReference type="PANTHER" id="PTHR24421">
    <property type="entry name" value="NITRATE/NITRITE SENSOR PROTEIN NARX-RELATED"/>
    <property type="match status" value="1"/>
</dbReference>
<keyword evidence="4" id="KW-1133">Transmembrane helix</keyword>
<proteinExistence type="predicted"/>
<reference evidence="6 7" key="2">
    <citation type="journal article" date="2010" name="Stand. Genomic Sci.">
        <title>Complete genome sequence of Nakamurella multipartita type strain (Y-104).</title>
        <authorList>
            <person name="Tice H."/>
            <person name="Mayilraj S."/>
            <person name="Sims D."/>
            <person name="Lapidus A."/>
            <person name="Nolan M."/>
            <person name="Lucas S."/>
            <person name="Glavina Del Rio T."/>
            <person name="Copeland A."/>
            <person name="Cheng J.F."/>
            <person name="Meincke L."/>
            <person name="Bruce D."/>
            <person name="Goodwin L."/>
            <person name="Pitluck S."/>
            <person name="Ivanova N."/>
            <person name="Mavromatis K."/>
            <person name="Ovchinnikova G."/>
            <person name="Pati A."/>
            <person name="Chen A."/>
            <person name="Palaniappan K."/>
            <person name="Land M."/>
            <person name="Hauser L."/>
            <person name="Chang Y.J."/>
            <person name="Jeffries C.D."/>
            <person name="Detter J.C."/>
            <person name="Brettin T."/>
            <person name="Rohde M."/>
            <person name="Goker M."/>
            <person name="Bristow J."/>
            <person name="Eisen J.A."/>
            <person name="Markowitz V."/>
            <person name="Hugenholtz P."/>
            <person name="Kyrpides N.C."/>
            <person name="Klenk H.P."/>
            <person name="Chen F."/>
        </authorList>
    </citation>
    <scope>NUCLEOTIDE SEQUENCE [LARGE SCALE GENOMIC DNA]</scope>
    <source>
        <strain evidence="7">ATCC 700099 / DSM 44233 / CIP 104796 / JCM 9543 / NBRC 105858 / Y-104</strain>
    </source>
</reference>
<dbReference type="Proteomes" id="UP000002218">
    <property type="component" value="Chromosome"/>
</dbReference>
<dbReference type="InterPro" id="IPR011712">
    <property type="entry name" value="Sig_transdc_His_kin_sub3_dim/P"/>
</dbReference>
<dbReference type="EMBL" id="CP001737">
    <property type="protein sequence ID" value="ACV79342.1"/>
    <property type="molecule type" value="Genomic_DNA"/>
</dbReference>